<sequence>MLLTLALLKFLIVKQSLKLLIAKVNSFVNLVVVVNMVTFGLNSNQIQTKVMNSLIISLVVLSLVNTFLLLIKVYKMLFQMVF</sequence>
<dbReference type="EMBL" id="AMCI01005093">
    <property type="protein sequence ID" value="EJW96808.1"/>
    <property type="molecule type" value="Genomic_DNA"/>
</dbReference>
<gene>
    <name evidence="2" type="ORF">EVA_15086</name>
</gene>
<evidence type="ECO:0000313" key="2">
    <source>
        <dbReference type="EMBL" id="EJW96808.1"/>
    </source>
</evidence>
<evidence type="ECO:0000256" key="1">
    <source>
        <dbReference type="SAM" id="Phobius"/>
    </source>
</evidence>
<reference evidence="2" key="1">
    <citation type="journal article" date="2012" name="PLoS ONE">
        <title>Gene sets for utilization of primary and secondary nutrition supplies in the distal gut of endangered iberian lynx.</title>
        <authorList>
            <person name="Alcaide M."/>
            <person name="Messina E."/>
            <person name="Richter M."/>
            <person name="Bargiela R."/>
            <person name="Peplies J."/>
            <person name="Huws S.A."/>
            <person name="Newbold C.J."/>
            <person name="Golyshin P.N."/>
            <person name="Simon M.A."/>
            <person name="Lopez G."/>
            <person name="Yakimov M.M."/>
            <person name="Ferrer M."/>
        </authorList>
    </citation>
    <scope>NUCLEOTIDE SEQUENCE</scope>
</reference>
<organism evidence="2">
    <name type="scientific">gut metagenome</name>
    <dbReference type="NCBI Taxonomy" id="749906"/>
    <lineage>
        <taxon>unclassified sequences</taxon>
        <taxon>metagenomes</taxon>
        <taxon>organismal metagenomes</taxon>
    </lineage>
</organism>
<keyword evidence="1" id="KW-0812">Transmembrane</keyword>
<dbReference type="AlphaFoldDB" id="J9FQP6"/>
<feature type="transmembrane region" description="Helical" evidence="1">
    <location>
        <begin position="20"/>
        <end position="41"/>
    </location>
</feature>
<comment type="caution">
    <text evidence="2">The sequence shown here is derived from an EMBL/GenBank/DDBJ whole genome shotgun (WGS) entry which is preliminary data.</text>
</comment>
<feature type="transmembrane region" description="Helical" evidence="1">
    <location>
        <begin position="53"/>
        <end position="74"/>
    </location>
</feature>
<protein>
    <submittedName>
        <fullName evidence="2">Membrane protein</fullName>
    </submittedName>
</protein>
<name>J9FQP6_9ZZZZ</name>
<accession>J9FQP6</accession>
<proteinExistence type="predicted"/>
<keyword evidence="1" id="KW-0472">Membrane</keyword>
<keyword evidence="1" id="KW-1133">Transmembrane helix</keyword>